<dbReference type="EMBL" id="LAZR01015879">
    <property type="protein sequence ID" value="KKM06954.1"/>
    <property type="molecule type" value="Genomic_DNA"/>
</dbReference>
<sequence>MSKYHYYREFKDILFMGACQPGCTEFQILKLQKLVADCLTESGGLQQPPHSESEEMALQHEREYEQGRGKVKEMVKDIAMALTGEEIRFPCDIEQDTIDDEFERVINDLYHGEEDDLGELEDDEDEECKEGTILDALETLSDRVINALDERMLDEDCGQWWLARAKRIIKEALKDE</sequence>
<protein>
    <submittedName>
        <fullName evidence="1">Uncharacterized protein</fullName>
    </submittedName>
</protein>
<evidence type="ECO:0000313" key="1">
    <source>
        <dbReference type="EMBL" id="KKM06954.1"/>
    </source>
</evidence>
<proteinExistence type="predicted"/>
<accession>A0A0F9H790</accession>
<name>A0A0F9H790_9ZZZZ</name>
<organism evidence="1">
    <name type="scientific">marine sediment metagenome</name>
    <dbReference type="NCBI Taxonomy" id="412755"/>
    <lineage>
        <taxon>unclassified sequences</taxon>
        <taxon>metagenomes</taxon>
        <taxon>ecological metagenomes</taxon>
    </lineage>
</organism>
<comment type="caution">
    <text evidence="1">The sequence shown here is derived from an EMBL/GenBank/DDBJ whole genome shotgun (WGS) entry which is preliminary data.</text>
</comment>
<dbReference type="AlphaFoldDB" id="A0A0F9H790"/>
<gene>
    <name evidence="1" type="ORF">LCGC14_1738800</name>
</gene>
<reference evidence="1" key="1">
    <citation type="journal article" date="2015" name="Nature">
        <title>Complex archaea that bridge the gap between prokaryotes and eukaryotes.</title>
        <authorList>
            <person name="Spang A."/>
            <person name="Saw J.H."/>
            <person name="Jorgensen S.L."/>
            <person name="Zaremba-Niedzwiedzka K."/>
            <person name="Martijn J."/>
            <person name="Lind A.E."/>
            <person name="van Eijk R."/>
            <person name="Schleper C."/>
            <person name="Guy L."/>
            <person name="Ettema T.J."/>
        </authorList>
    </citation>
    <scope>NUCLEOTIDE SEQUENCE</scope>
</reference>